<dbReference type="GO" id="GO:0071972">
    <property type="term" value="F:peptidoglycan L,D-transpeptidase activity"/>
    <property type="evidence" value="ECO:0007669"/>
    <property type="project" value="TreeGrafter"/>
</dbReference>
<protein>
    <submittedName>
        <fullName evidence="2">Penicillin-binding protein 2</fullName>
    </submittedName>
</protein>
<dbReference type="InterPro" id="IPR001460">
    <property type="entry name" value="PCN-bd_Tpept"/>
</dbReference>
<dbReference type="GO" id="GO:0008658">
    <property type="term" value="F:penicillin binding"/>
    <property type="evidence" value="ECO:0007669"/>
    <property type="project" value="InterPro"/>
</dbReference>
<dbReference type="Proteomes" id="UP000187338">
    <property type="component" value="Unassembled WGS sequence"/>
</dbReference>
<feature type="domain" description="Penicillin-binding protein transpeptidase" evidence="1">
    <location>
        <begin position="2"/>
        <end position="144"/>
    </location>
</feature>
<dbReference type="GO" id="GO:0071555">
    <property type="term" value="P:cell wall organization"/>
    <property type="evidence" value="ECO:0007669"/>
    <property type="project" value="TreeGrafter"/>
</dbReference>
<dbReference type="SUPFAM" id="SSF56601">
    <property type="entry name" value="beta-lactamase/transpeptidase-like"/>
    <property type="match status" value="1"/>
</dbReference>
<comment type="caution">
    <text evidence="2">The sequence shown here is derived from an EMBL/GenBank/DDBJ whole genome shotgun (WGS) entry which is preliminary data.</text>
</comment>
<dbReference type="STRING" id="661089.ciss_23170"/>
<sequence>MAIGQGYNNYTLLQLANYVAMIANGGIRYQPHLVKKVLDNRGRVVEEVKPRVLSKAKVPENVLNYVRQGMREVTLPGGTAGGVFAGFPVAVAAKTGTAQVFGKDDHGLFVAYAPYDNPRIAVAAIIEHGGHGASSAGLVARDVLATYFKVPKVNTGVFGPVE</sequence>
<reference evidence="3" key="1">
    <citation type="submission" date="2016-12" db="EMBL/GenBank/DDBJ databases">
        <title>Draft Genome Sequences od Carboxydothermus pertinax and islandicus, Hydrogenogenic Carboxydotrophic Bacteria.</title>
        <authorList>
            <person name="Fukuyama Y."/>
            <person name="Ohmae K."/>
            <person name="Yoneda Y."/>
            <person name="Yoshida T."/>
            <person name="Sako Y."/>
        </authorList>
    </citation>
    <scope>NUCLEOTIDE SEQUENCE [LARGE SCALE GENOMIC DNA]</scope>
    <source>
        <strain evidence="3">SET</strain>
    </source>
</reference>
<dbReference type="PANTHER" id="PTHR30627">
    <property type="entry name" value="PEPTIDOGLYCAN D,D-TRANSPEPTIDASE"/>
    <property type="match status" value="1"/>
</dbReference>
<accession>A0A1L8D5J1</accession>
<dbReference type="Pfam" id="PF00905">
    <property type="entry name" value="Transpeptidase"/>
    <property type="match status" value="1"/>
</dbReference>
<evidence type="ECO:0000259" key="1">
    <source>
        <dbReference type="Pfam" id="PF00905"/>
    </source>
</evidence>
<dbReference type="AlphaFoldDB" id="A0A1L8D5J1"/>
<gene>
    <name evidence="2" type="ORF">ciss_23170</name>
</gene>
<dbReference type="InterPro" id="IPR012338">
    <property type="entry name" value="Beta-lactam/transpept-like"/>
</dbReference>
<dbReference type="EMBL" id="BDJL01000141">
    <property type="protein sequence ID" value="GAV26384.1"/>
    <property type="molecule type" value="Genomic_DNA"/>
</dbReference>
<dbReference type="GO" id="GO:0005886">
    <property type="term" value="C:plasma membrane"/>
    <property type="evidence" value="ECO:0007669"/>
    <property type="project" value="TreeGrafter"/>
</dbReference>
<evidence type="ECO:0000313" key="2">
    <source>
        <dbReference type="EMBL" id="GAV26384.1"/>
    </source>
</evidence>
<keyword evidence="3" id="KW-1185">Reference proteome</keyword>
<organism evidence="2 3">
    <name type="scientific">Carboxydothermus islandicus</name>
    <dbReference type="NCBI Taxonomy" id="661089"/>
    <lineage>
        <taxon>Bacteria</taxon>
        <taxon>Bacillati</taxon>
        <taxon>Bacillota</taxon>
        <taxon>Clostridia</taxon>
        <taxon>Thermoanaerobacterales</taxon>
        <taxon>Thermoanaerobacteraceae</taxon>
        <taxon>Carboxydothermus</taxon>
    </lineage>
</organism>
<dbReference type="InterPro" id="IPR050515">
    <property type="entry name" value="Beta-lactam/transpept"/>
</dbReference>
<evidence type="ECO:0000313" key="3">
    <source>
        <dbReference type="Proteomes" id="UP000187338"/>
    </source>
</evidence>
<dbReference type="PANTHER" id="PTHR30627:SF2">
    <property type="entry name" value="PEPTIDOGLYCAN D,D-TRANSPEPTIDASE MRDA"/>
    <property type="match status" value="1"/>
</dbReference>
<proteinExistence type="predicted"/>
<name>A0A1L8D5J1_9THEO</name>
<dbReference type="Gene3D" id="3.40.710.10">
    <property type="entry name" value="DD-peptidase/beta-lactamase superfamily"/>
    <property type="match status" value="1"/>
</dbReference>